<dbReference type="InterPro" id="IPR010259">
    <property type="entry name" value="S8pro/Inhibitor_I9"/>
</dbReference>
<dbReference type="Gene3D" id="3.40.50.200">
    <property type="entry name" value="Peptidase S8/S53 domain"/>
    <property type="match status" value="1"/>
</dbReference>
<evidence type="ECO:0000256" key="2">
    <source>
        <dbReference type="ARBA" id="ARBA00022670"/>
    </source>
</evidence>
<keyword evidence="2 6" id="KW-0645">Protease</keyword>
<comment type="similarity">
    <text evidence="1 6">Belongs to the peptidase S8 family.</text>
</comment>
<dbReference type="InterPro" id="IPR036852">
    <property type="entry name" value="Peptidase_S8/S53_dom_sf"/>
</dbReference>
<evidence type="ECO:0000259" key="9">
    <source>
        <dbReference type="Pfam" id="PF05922"/>
    </source>
</evidence>
<dbReference type="PROSITE" id="PS51892">
    <property type="entry name" value="SUBTILASE"/>
    <property type="match status" value="1"/>
</dbReference>
<dbReference type="GO" id="GO:0005576">
    <property type="term" value="C:extracellular region"/>
    <property type="evidence" value="ECO:0007669"/>
    <property type="project" value="UniProtKB-ARBA"/>
</dbReference>
<dbReference type="FunFam" id="3.40.50.200:FF:000014">
    <property type="entry name" value="Proteinase K"/>
    <property type="match status" value="1"/>
</dbReference>
<dbReference type="OrthoDB" id="206201at2759"/>
<dbReference type="SUPFAM" id="SSF54897">
    <property type="entry name" value="Protease propeptides/inhibitors"/>
    <property type="match status" value="1"/>
</dbReference>
<evidence type="ECO:0000313" key="10">
    <source>
        <dbReference type="EMBL" id="OAQ62694.1"/>
    </source>
</evidence>
<dbReference type="AlphaFoldDB" id="A0A179FB54"/>
<dbReference type="InterPro" id="IPR015500">
    <property type="entry name" value="Peptidase_S8_subtilisin-rel"/>
</dbReference>
<dbReference type="EMBL" id="LSBJ02000006">
    <property type="protein sequence ID" value="OAQ62694.1"/>
    <property type="molecule type" value="Genomic_DNA"/>
</dbReference>
<dbReference type="RefSeq" id="XP_018140274.1">
    <property type="nucleotide sequence ID" value="XM_018289403.1"/>
</dbReference>
<dbReference type="PRINTS" id="PR00723">
    <property type="entry name" value="SUBTILISIN"/>
</dbReference>
<accession>A0A179FB54</accession>
<keyword evidence="3 7" id="KW-0732">Signal</keyword>
<organism evidence="10 11">
    <name type="scientific">Pochonia chlamydosporia 170</name>
    <dbReference type="NCBI Taxonomy" id="1380566"/>
    <lineage>
        <taxon>Eukaryota</taxon>
        <taxon>Fungi</taxon>
        <taxon>Dikarya</taxon>
        <taxon>Ascomycota</taxon>
        <taxon>Pezizomycotina</taxon>
        <taxon>Sordariomycetes</taxon>
        <taxon>Hypocreomycetidae</taxon>
        <taxon>Hypocreales</taxon>
        <taxon>Clavicipitaceae</taxon>
        <taxon>Pochonia</taxon>
    </lineage>
</organism>
<gene>
    <name evidence="10" type="ORF">VFPPC_11139</name>
</gene>
<evidence type="ECO:0000256" key="6">
    <source>
        <dbReference type="PROSITE-ProRule" id="PRU01240"/>
    </source>
</evidence>
<dbReference type="GeneID" id="28853397"/>
<evidence type="ECO:0000256" key="7">
    <source>
        <dbReference type="SAM" id="SignalP"/>
    </source>
</evidence>
<sequence>MRSFIVLLLSAVASTTAERNTLAPLFKPQNIIPDSYIVKFKDSVSANSFDNTVASFLDKSQHVYGAGAFKGFAATLNSGAVRELRRHPDVEFIEHDAIVTINGFVEQKNAPWNLARISHRKRGSTSYVYDDSAGEGTCSYIIDTGIDPTHPQFGGRAQNVKTFVNQTTDGNGHGTHLAGIIGSVIYGVAKKTKIYGVKCLDDQGSGTISNIIAAMDFVAKDSKTRGCPKGAMANMSLGGSYSAAVNKAAASLVQSGVFVSVAAGGSNTDANSTSPASEVTVCTVGASTERDERASYSNYGAVVDIFAPGGNILSTWLKGKTNTLSGSSMSAAHITGLGAYIAALEGFPGAEKLCKRLQELATKDVLSNVPKGTPNLLAFNGNPSG</sequence>
<reference evidence="10 11" key="1">
    <citation type="journal article" date="2016" name="PLoS Pathog.">
        <title>Biosynthesis of antibiotic leucinostatins in bio-control fungus Purpureocillium lilacinum and their inhibition on phytophthora revealed by genome mining.</title>
        <authorList>
            <person name="Wang G."/>
            <person name="Liu Z."/>
            <person name="Lin R."/>
            <person name="Li E."/>
            <person name="Mao Z."/>
            <person name="Ling J."/>
            <person name="Yang Y."/>
            <person name="Yin W.B."/>
            <person name="Xie B."/>
        </authorList>
    </citation>
    <scope>NUCLEOTIDE SEQUENCE [LARGE SCALE GENOMIC DNA]</scope>
    <source>
        <strain evidence="10">170</strain>
    </source>
</reference>
<evidence type="ECO:0000259" key="8">
    <source>
        <dbReference type="Pfam" id="PF00082"/>
    </source>
</evidence>
<dbReference type="CDD" id="cd04077">
    <property type="entry name" value="Peptidases_S8_PCSK9_ProteinaseK_like"/>
    <property type="match status" value="1"/>
</dbReference>
<dbReference type="Pfam" id="PF05922">
    <property type="entry name" value="Inhibitor_I9"/>
    <property type="match status" value="1"/>
</dbReference>
<evidence type="ECO:0000256" key="4">
    <source>
        <dbReference type="ARBA" id="ARBA00022801"/>
    </source>
</evidence>
<feature type="active site" description="Charge relay system" evidence="6">
    <location>
        <position position="328"/>
    </location>
</feature>
<dbReference type="Pfam" id="PF00082">
    <property type="entry name" value="Peptidase_S8"/>
    <property type="match status" value="1"/>
</dbReference>
<dbReference type="Proteomes" id="UP000078397">
    <property type="component" value="Unassembled WGS sequence"/>
</dbReference>
<dbReference type="InterPro" id="IPR000209">
    <property type="entry name" value="Peptidase_S8/S53_dom"/>
</dbReference>
<evidence type="ECO:0000256" key="3">
    <source>
        <dbReference type="ARBA" id="ARBA00022729"/>
    </source>
</evidence>
<evidence type="ECO:0000256" key="5">
    <source>
        <dbReference type="ARBA" id="ARBA00022825"/>
    </source>
</evidence>
<feature type="domain" description="Inhibitor I9" evidence="9">
    <location>
        <begin position="35"/>
        <end position="101"/>
    </location>
</feature>
<dbReference type="InterPro" id="IPR023827">
    <property type="entry name" value="Peptidase_S8_Asp-AS"/>
</dbReference>
<evidence type="ECO:0000256" key="1">
    <source>
        <dbReference type="ARBA" id="ARBA00011073"/>
    </source>
</evidence>
<dbReference type="InterPro" id="IPR050131">
    <property type="entry name" value="Peptidase_S8_subtilisin-like"/>
</dbReference>
<comment type="caution">
    <text evidence="10">The sequence shown here is derived from an EMBL/GenBank/DDBJ whole genome shotgun (WGS) entry which is preliminary data.</text>
</comment>
<feature type="chain" id="PRO_5008101470" evidence="7">
    <location>
        <begin position="18"/>
        <end position="385"/>
    </location>
</feature>
<feature type="domain" description="Peptidase S8/S53" evidence="8">
    <location>
        <begin position="141"/>
        <end position="343"/>
    </location>
</feature>
<protein>
    <submittedName>
        <fullName evidence="10">Subtilisin-like protease Pr1B</fullName>
    </submittedName>
</protein>
<dbReference type="GO" id="GO:0006508">
    <property type="term" value="P:proteolysis"/>
    <property type="evidence" value="ECO:0007669"/>
    <property type="project" value="UniProtKB-KW"/>
</dbReference>
<dbReference type="Gene3D" id="3.30.70.80">
    <property type="entry name" value="Peptidase S8 propeptide/proteinase inhibitor I9"/>
    <property type="match status" value="1"/>
</dbReference>
<proteinExistence type="inferred from homology"/>
<feature type="active site" description="Charge relay system" evidence="6">
    <location>
        <position position="143"/>
    </location>
</feature>
<dbReference type="SUPFAM" id="SSF52743">
    <property type="entry name" value="Subtilisin-like"/>
    <property type="match status" value="1"/>
</dbReference>
<name>A0A179FB54_METCM</name>
<dbReference type="KEGG" id="pchm:VFPPC_11139"/>
<dbReference type="PROSITE" id="PS00136">
    <property type="entry name" value="SUBTILASE_ASP"/>
    <property type="match status" value="1"/>
</dbReference>
<dbReference type="InterPro" id="IPR034193">
    <property type="entry name" value="PCSK9_ProteinaseK-like"/>
</dbReference>
<keyword evidence="4 6" id="KW-0378">Hydrolase</keyword>
<dbReference type="PANTHER" id="PTHR43806:SF58">
    <property type="entry name" value="ALKALINE PROTEASE 1-RELATED"/>
    <property type="match status" value="1"/>
</dbReference>
<keyword evidence="5 6" id="KW-0720">Serine protease</keyword>
<keyword evidence="11" id="KW-1185">Reference proteome</keyword>
<dbReference type="PANTHER" id="PTHR43806">
    <property type="entry name" value="PEPTIDASE S8"/>
    <property type="match status" value="1"/>
</dbReference>
<dbReference type="InterPro" id="IPR037045">
    <property type="entry name" value="S8pro/Inhibitor_I9_sf"/>
</dbReference>
<dbReference type="STRING" id="1380566.A0A179FB54"/>
<dbReference type="GO" id="GO:0004252">
    <property type="term" value="F:serine-type endopeptidase activity"/>
    <property type="evidence" value="ECO:0007669"/>
    <property type="project" value="UniProtKB-UniRule"/>
</dbReference>
<feature type="signal peptide" evidence="7">
    <location>
        <begin position="1"/>
        <end position="17"/>
    </location>
</feature>
<evidence type="ECO:0000313" key="11">
    <source>
        <dbReference type="Proteomes" id="UP000078397"/>
    </source>
</evidence>
<feature type="active site" description="Charge relay system" evidence="6">
    <location>
        <position position="173"/>
    </location>
</feature>